<sequence>MHRIAVLPKDWWGLRAESSVEEDPAGEDVVALRNEIGELRRALAARAVVDQACGIVMVLAPCRRGPARNLLVDISRQCNTEPPDVAAALVATWEGEPLSRLMQRGLRRALRRLYAEGRVCDSPPADEPSGRGEGRERS</sequence>
<organism evidence="3">
    <name type="scientific">Streptomyces sp. R21</name>
    <dbReference type="NCBI Taxonomy" id="3238627"/>
    <lineage>
        <taxon>Bacteria</taxon>
        <taxon>Bacillati</taxon>
        <taxon>Actinomycetota</taxon>
        <taxon>Actinomycetes</taxon>
        <taxon>Kitasatosporales</taxon>
        <taxon>Streptomycetaceae</taxon>
        <taxon>Streptomyces</taxon>
    </lineage>
</organism>
<evidence type="ECO:0000313" key="3">
    <source>
        <dbReference type="EMBL" id="XDQ28756.1"/>
    </source>
</evidence>
<feature type="compositionally biased region" description="Basic and acidic residues" evidence="1">
    <location>
        <begin position="128"/>
        <end position="138"/>
    </location>
</feature>
<feature type="region of interest" description="Disordered" evidence="1">
    <location>
        <begin position="119"/>
        <end position="138"/>
    </location>
</feature>
<gene>
    <name evidence="3" type="ORF">AB5J56_30525</name>
</gene>
<evidence type="ECO:0000259" key="2">
    <source>
        <dbReference type="PROSITE" id="PS50921"/>
    </source>
</evidence>
<accession>A0AB39PDS7</accession>
<protein>
    <submittedName>
        <fullName evidence="3">ANTAR domain-containing protein</fullName>
    </submittedName>
</protein>
<dbReference type="AlphaFoldDB" id="A0AB39PDS7"/>
<dbReference type="InterPro" id="IPR005561">
    <property type="entry name" value="ANTAR"/>
</dbReference>
<reference evidence="3" key="1">
    <citation type="submission" date="2024-07" db="EMBL/GenBank/DDBJ databases">
        <authorList>
            <person name="Yu S.T."/>
        </authorList>
    </citation>
    <scope>NUCLEOTIDE SEQUENCE</scope>
    <source>
        <strain evidence="3">R21</strain>
    </source>
</reference>
<proteinExistence type="predicted"/>
<name>A0AB39PDS7_9ACTN</name>
<dbReference type="EMBL" id="CP163435">
    <property type="protein sequence ID" value="XDQ28756.1"/>
    <property type="molecule type" value="Genomic_DNA"/>
</dbReference>
<dbReference type="Gene3D" id="1.10.10.10">
    <property type="entry name" value="Winged helix-like DNA-binding domain superfamily/Winged helix DNA-binding domain"/>
    <property type="match status" value="1"/>
</dbReference>
<feature type="domain" description="ANTAR" evidence="2">
    <location>
        <begin position="29"/>
        <end position="90"/>
    </location>
</feature>
<dbReference type="InterPro" id="IPR036388">
    <property type="entry name" value="WH-like_DNA-bd_sf"/>
</dbReference>
<dbReference type="PROSITE" id="PS50921">
    <property type="entry name" value="ANTAR"/>
    <property type="match status" value="1"/>
</dbReference>
<dbReference type="Pfam" id="PF03861">
    <property type="entry name" value="ANTAR"/>
    <property type="match status" value="1"/>
</dbReference>
<dbReference type="SMART" id="SM01012">
    <property type="entry name" value="ANTAR"/>
    <property type="match status" value="1"/>
</dbReference>
<dbReference type="GO" id="GO:0003723">
    <property type="term" value="F:RNA binding"/>
    <property type="evidence" value="ECO:0007669"/>
    <property type="project" value="InterPro"/>
</dbReference>
<evidence type="ECO:0000256" key="1">
    <source>
        <dbReference type="SAM" id="MobiDB-lite"/>
    </source>
</evidence>
<dbReference type="RefSeq" id="WP_369237108.1">
    <property type="nucleotide sequence ID" value="NZ_CP163435.1"/>
</dbReference>